<evidence type="ECO:0000313" key="4">
    <source>
        <dbReference type="Proteomes" id="UP001151760"/>
    </source>
</evidence>
<gene>
    <name evidence="3" type="ORF">Tco_1003368</name>
</gene>
<dbReference type="Pfam" id="PF03732">
    <property type="entry name" value="Retrotrans_gag"/>
    <property type="match status" value="1"/>
</dbReference>
<dbReference type="PANTHER" id="PTHR33223">
    <property type="entry name" value="CCHC-TYPE DOMAIN-CONTAINING PROTEIN"/>
    <property type="match status" value="1"/>
</dbReference>
<protein>
    <submittedName>
        <fullName evidence="3">Protein kinase-like domain, concanavalin A-like lectin/glucanase domain protein</fullName>
    </submittedName>
</protein>
<feature type="compositionally biased region" description="Basic and acidic residues" evidence="1">
    <location>
        <begin position="142"/>
        <end position="163"/>
    </location>
</feature>
<dbReference type="EMBL" id="BQNB010017144">
    <property type="protein sequence ID" value="GJT59835.1"/>
    <property type="molecule type" value="Genomic_DNA"/>
</dbReference>
<reference evidence="3" key="1">
    <citation type="journal article" date="2022" name="Int. J. Mol. Sci.">
        <title>Draft Genome of Tanacetum Coccineum: Genomic Comparison of Closely Related Tanacetum-Family Plants.</title>
        <authorList>
            <person name="Yamashiro T."/>
            <person name="Shiraishi A."/>
            <person name="Nakayama K."/>
            <person name="Satake H."/>
        </authorList>
    </citation>
    <scope>NUCLEOTIDE SEQUENCE</scope>
</reference>
<dbReference type="PANTHER" id="PTHR33223:SF11">
    <property type="entry name" value="ELEMENT PROTEIN, PUTATIVE-RELATED"/>
    <property type="match status" value="1"/>
</dbReference>
<comment type="caution">
    <text evidence="3">The sequence shown here is derived from an EMBL/GenBank/DDBJ whole genome shotgun (WGS) entry which is preliminary data.</text>
</comment>
<keyword evidence="4" id="KW-1185">Reference proteome</keyword>
<name>A0ABQ5FA88_9ASTR</name>
<evidence type="ECO:0000256" key="1">
    <source>
        <dbReference type="SAM" id="MobiDB-lite"/>
    </source>
</evidence>
<feature type="region of interest" description="Disordered" evidence="1">
    <location>
        <begin position="406"/>
        <end position="425"/>
    </location>
</feature>
<proteinExistence type="predicted"/>
<sequence>MGDEIPRRTLGDYSRPSHEGYRNIIELPDGNNVVPLRFDTIWFVQNGCSFHGLRSEDPNQHLKDFLKIVDSLNLNVDNRERTRLRLFQFSLRDQACNWLERLPVGFISTWKDLTTRFLAQFFPPGRTSKLRNDILMFQQHQVKKEERPRDEPPREHEGPTDIKNLEPSWVNYEIGDEEVRKNEEVGKEGEWLDIVEPLDLVDTCEESVYESLAKEMPRCSLNYDFRIEKGDPRNLKIPCMIGNKLIANAYIDIDLPMNIMSLVYYNSIRKNRYEYRGQNFVGIGKDMHVFGGSLSYVVDFTILENIEANIDPDLSHIVFRRPFIEETSLVINRKHELMMSTDGIREVTFNPPYKDSKRSELTSEGHDLFSSRVILSEDDYDRGCRKSSDLENEFYRGTIKLGPEYRTKLDKSSSSGRDKNQGGVT</sequence>
<feature type="domain" description="Retrotransposon gag" evidence="2">
    <location>
        <begin position="85"/>
        <end position="140"/>
    </location>
</feature>
<feature type="region of interest" description="Disordered" evidence="1">
    <location>
        <begin position="141"/>
        <end position="163"/>
    </location>
</feature>
<evidence type="ECO:0000259" key="2">
    <source>
        <dbReference type="Pfam" id="PF03732"/>
    </source>
</evidence>
<reference evidence="3" key="2">
    <citation type="submission" date="2022-01" db="EMBL/GenBank/DDBJ databases">
        <authorList>
            <person name="Yamashiro T."/>
            <person name="Shiraishi A."/>
            <person name="Satake H."/>
            <person name="Nakayama K."/>
        </authorList>
    </citation>
    <scope>NUCLEOTIDE SEQUENCE</scope>
</reference>
<dbReference type="InterPro" id="IPR005162">
    <property type="entry name" value="Retrotrans_gag_dom"/>
</dbReference>
<evidence type="ECO:0000313" key="3">
    <source>
        <dbReference type="EMBL" id="GJT59835.1"/>
    </source>
</evidence>
<organism evidence="3 4">
    <name type="scientific">Tanacetum coccineum</name>
    <dbReference type="NCBI Taxonomy" id="301880"/>
    <lineage>
        <taxon>Eukaryota</taxon>
        <taxon>Viridiplantae</taxon>
        <taxon>Streptophyta</taxon>
        <taxon>Embryophyta</taxon>
        <taxon>Tracheophyta</taxon>
        <taxon>Spermatophyta</taxon>
        <taxon>Magnoliopsida</taxon>
        <taxon>eudicotyledons</taxon>
        <taxon>Gunneridae</taxon>
        <taxon>Pentapetalae</taxon>
        <taxon>asterids</taxon>
        <taxon>campanulids</taxon>
        <taxon>Asterales</taxon>
        <taxon>Asteraceae</taxon>
        <taxon>Asteroideae</taxon>
        <taxon>Anthemideae</taxon>
        <taxon>Anthemidinae</taxon>
        <taxon>Tanacetum</taxon>
    </lineage>
</organism>
<accession>A0ABQ5FA88</accession>
<dbReference type="Proteomes" id="UP001151760">
    <property type="component" value="Unassembled WGS sequence"/>
</dbReference>